<evidence type="ECO:0000313" key="3">
    <source>
        <dbReference type="EMBL" id="UXX80576.1"/>
    </source>
</evidence>
<reference evidence="3" key="1">
    <citation type="submission" date="2022-10" db="EMBL/GenBank/DDBJ databases">
        <title>Comparative genomics and taxonomic characterization of three novel marine species of genus Reichenbachiella exhibiting antioxidant and polysaccharide degradation activities.</title>
        <authorList>
            <person name="Muhammad N."/>
            <person name="Lee Y.-J."/>
            <person name="Ko J."/>
            <person name="Kim S.-G."/>
        </authorList>
    </citation>
    <scope>NUCLEOTIDE SEQUENCE</scope>
    <source>
        <strain evidence="3">Wsw4-B4</strain>
    </source>
</reference>
<accession>A0ABY6D344</accession>
<sequence length="400" mass="46631">MCIPKKTNITIFLFWWMVLSLNAHAHDLTKENFSYLYNHAPVKIDYQIAKQDSLYKLILSFHLVKVLPTDSLVGFELSQQQKINSNQEELIKPIAVRVDSGFIKNVIELDFFAKEESNYLVVKFSFLERPYLFGIPINGALAFPLSNIIYGCDAEVMFYNGYKKLDSVWFEDIGESSNKEQFYAYMYEELFPAALPPMVVDGSPSAETLSIKRKIGFKGGMMLNEANHLYFIQNDTASDKGVSILSHEEYYPRIKKVEELIEALKYICTGDEFEELNVAEDQKLAFNEFWLNHIDDKQLASETIKKYFRSVKFANALFTDYKTGWKTDRGMIYIVFGPPEVVTQKEEVEIWEYKTFDGDLKFTFAKTRNLFVQYHYSLIRDKLLNKAWFTAVRKWRTGDL</sequence>
<protein>
    <submittedName>
        <fullName evidence="3">GWxTD domain-containing protein</fullName>
    </submittedName>
</protein>
<evidence type="ECO:0000256" key="1">
    <source>
        <dbReference type="SAM" id="SignalP"/>
    </source>
</evidence>
<keyword evidence="4" id="KW-1185">Reference proteome</keyword>
<evidence type="ECO:0000259" key="2">
    <source>
        <dbReference type="Pfam" id="PF20094"/>
    </source>
</evidence>
<keyword evidence="1" id="KW-0732">Signal</keyword>
<dbReference type="NCBIfam" id="TIGR04514">
    <property type="entry name" value="GWxTD_dom"/>
    <property type="match status" value="1"/>
</dbReference>
<dbReference type="InterPro" id="IPR030959">
    <property type="entry name" value="GWxTD_dom"/>
</dbReference>
<feature type="chain" id="PRO_5047233843" evidence="1">
    <location>
        <begin position="26"/>
        <end position="400"/>
    </location>
</feature>
<dbReference type="Proteomes" id="UP001062165">
    <property type="component" value="Chromosome"/>
</dbReference>
<dbReference type="EMBL" id="CP106735">
    <property type="protein sequence ID" value="UXX80576.1"/>
    <property type="molecule type" value="Genomic_DNA"/>
</dbReference>
<dbReference type="RefSeq" id="WP_263052306.1">
    <property type="nucleotide sequence ID" value="NZ_CP106735.1"/>
</dbReference>
<feature type="signal peptide" evidence="1">
    <location>
        <begin position="1"/>
        <end position="25"/>
    </location>
</feature>
<evidence type="ECO:0000313" key="4">
    <source>
        <dbReference type="Proteomes" id="UP001062165"/>
    </source>
</evidence>
<gene>
    <name evidence="3" type="ORF">N7E81_05620</name>
</gene>
<proteinExistence type="predicted"/>
<dbReference type="Pfam" id="PF20094">
    <property type="entry name" value="GWxTD_dom"/>
    <property type="match status" value="1"/>
</dbReference>
<feature type="domain" description="GWxTD" evidence="2">
    <location>
        <begin position="229"/>
        <end position="397"/>
    </location>
</feature>
<name>A0ABY6D344_9BACT</name>
<organism evidence="3 4">
    <name type="scientific">Reichenbachiella carrageenanivorans</name>
    <dbReference type="NCBI Taxonomy" id="2979869"/>
    <lineage>
        <taxon>Bacteria</taxon>
        <taxon>Pseudomonadati</taxon>
        <taxon>Bacteroidota</taxon>
        <taxon>Cytophagia</taxon>
        <taxon>Cytophagales</taxon>
        <taxon>Reichenbachiellaceae</taxon>
        <taxon>Reichenbachiella</taxon>
    </lineage>
</organism>